<evidence type="ECO:0000313" key="3">
    <source>
        <dbReference type="Proteomes" id="UP000240978"/>
    </source>
</evidence>
<feature type="transmembrane region" description="Helical" evidence="1">
    <location>
        <begin position="123"/>
        <end position="143"/>
    </location>
</feature>
<dbReference type="AlphaFoldDB" id="A0A2P8G2I6"/>
<keyword evidence="1" id="KW-1133">Transmembrane helix</keyword>
<keyword evidence="1" id="KW-0472">Membrane</keyword>
<dbReference type="EMBL" id="PYGK01000008">
    <property type="protein sequence ID" value="PSL28189.1"/>
    <property type="molecule type" value="Genomic_DNA"/>
</dbReference>
<sequence length="224" mass="26308">MHIPLHEYLYFIPLTLSAIFCLKTFRQKWPKPYSLYAGMIIITLFTELIATAWPYELHKQFGASQNNFWIYNLFIIIRFGLLSTIFYEILTRPIIKKTIASAAIGILIIGVLDYTLIHGPLQYNTYSMIITHVCIILLSLLYFQQLLQEKGIIIIHKEPMVWMTLGIFMYHAVTLPFLIMLGIFNINNIQLAIFFFPINEFLNFFLCSCYLISFLWKPQHSQPH</sequence>
<dbReference type="RefSeq" id="WP_106603658.1">
    <property type="nucleotide sequence ID" value="NZ_PYGK01000008.1"/>
</dbReference>
<feature type="transmembrane region" description="Helical" evidence="1">
    <location>
        <begin position="164"/>
        <end position="186"/>
    </location>
</feature>
<organism evidence="2 3">
    <name type="scientific">Chitinophaga ginsengisoli</name>
    <dbReference type="NCBI Taxonomy" id="363837"/>
    <lineage>
        <taxon>Bacteria</taxon>
        <taxon>Pseudomonadati</taxon>
        <taxon>Bacteroidota</taxon>
        <taxon>Chitinophagia</taxon>
        <taxon>Chitinophagales</taxon>
        <taxon>Chitinophagaceae</taxon>
        <taxon>Chitinophaga</taxon>
    </lineage>
</organism>
<dbReference type="Proteomes" id="UP000240978">
    <property type="component" value="Unassembled WGS sequence"/>
</dbReference>
<feature type="transmembrane region" description="Helical" evidence="1">
    <location>
        <begin position="99"/>
        <end position="117"/>
    </location>
</feature>
<dbReference type="OrthoDB" id="661861at2"/>
<feature type="transmembrane region" description="Helical" evidence="1">
    <location>
        <begin position="6"/>
        <end position="22"/>
    </location>
</feature>
<name>A0A2P8G2I6_9BACT</name>
<feature type="transmembrane region" description="Helical" evidence="1">
    <location>
        <begin position="192"/>
        <end position="216"/>
    </location>
</feature>
<proteinExistence type="predicted"/>
<keyword evidence="3" id="KW-1185">Reference proteome</keyword>
<feature type="transmembrane region" description="Helical" evidence="1">
    <location>
        <begin position="34"/>
        <end position="53"/>
    </location>
</feature>
<evidence type="ECO:0000313" key="2">
    <source>
        <dbReference type="EMBL" id="PSL28189.1"/>
    </source>
</evidence>
<reference evidence="2 3" key="1">
    <citation type="submission" date="2018-03" db="EMBL/GenBank/DDBJ databases">
        <title>Genomic Encyclopedia of Archaeal and Bacterial Type Strains, Phase II (KMG-II): from individual species to whole genera.</title>
        <authorList>
            <person name="Goeker M."/>
        </authorList>
    </citation>
    <scope>NUCLEOTIDE SEQUENCE [LARGE SCALE GENOMIC DNA]</scope>
    <source>
        <strain evidence="2 3">DSM 18107</strain>
    </source>
</reference>
<accession>A0A2P8G2I6</accession>
<feature type="transmembrane region" description="Helical" evidence="1">
    <location>
        <begin position="68"/>
        <end position="87"/>
    </location>
</feature>
<evidence type="ECO:0000256" key="1">
    <source>
        <dbReference type="SAM" id="Phobius"/>
    </source>
</evidence>
<comment type="caution">
    <text evidence="2">The sequence shown here is derived from an EMBL/GenBank/DDBJ whole genome shotgun (WGS) entry which is preliminary data.</text>
</comment>
<protein>
    <submittedName>
        <fullName evidence="2">Uncharacterized protein</fullName>
    </submittedName>
</protein>
<gene>
    <name evidence="2" type="ORF">CLV42_108108</name>
</gene>
<keyword evidence="1" id="KW-0812">Transmembrane</keyword>